<keyword evidence="2 6" id="KW-0547">Nucleotide-binding</keyword>
<dbReference type="Proteomes" id="UP000327039">
    <property type="component" value="Unassembled WGS sequence"/>
</dbReference>
<evidence type="ECO:0000256" key="5">
    <source>
        <dbReference type="ARBA" id="ARBA00023014"/>
    </source>
</evidence>
<dbReference type="SUPFAM" id="SSF117916">
    <property type="entry name" value="Fe-S cluster assembly (FSCA) domain-like"/>
    <property type="match status" value="1"/>
</dbReference>
<evidence type="ECO:0000256" key="7">
    <source>
        <dbReference type="SAM" id="MobiDB-lite"/>
    </source>
</evidence>
<comment type="subunit">
    <text evidence="6">Homodimer.</text>
</comment>
<evidence type="ECO:0000256" key="6">
    <source>
        <dbReference type="HAMAP-Rule" id="MF_02040"/>
    </source>
</evidence>
<organism evidence="9 10">
    <name type="scientific">Microbacterium radiodurans</name>
    <dbReference type="NCBI Taxonomy" id="661398"/>
    <lineage>
        <taxon>Bacteria</taxon>
        <taxon>Bacillati</taxon>
        <taxon>Actinomycetota</taxon>
        <taxon>Actinomycetes</taxon>
        <taxon>Micrococcales</taxon>
        <taxon>Microbacteriaceae</taxon>
        <taxon>Microbacterium</taxon>
    </lineage>
</organism>
<dbReference type="Pfam" id="PF01883">
    <property type="entry name" value="FeS_assembly_P"/>
    <property type="match status" value="1"/>
</dbReference>
<comment type="function">
    <text evidence="6">Binds and transfers iron-sulfur (Fe-S) clusters to target apoproteins. Can hydrolyze ATP.</text>
</comment>
<gene>
    <name evidence="9" type="ORF">F6B42_06655</name>
</gene>
<dbReference type="InterPro" id="IPR019591">
    <property type="entry name" value="Mrp/NBP35_ATP-bd"/>
</dbReference>
<feature type="binding site" evidence="6">
    <location>
        <begin position="301"/>
        <end position="308"/>
    </location>
    <ligand>
        <name>ATP</name>
        <dbReference type="ChEBI" id="CHEBI:30616"/>
    </ligand>
</feature>
<dbReference type="Gene3D" id="3.40.50.300">
    <property type="entry name" value="P-loop containing nucleotide triphosphate hydrolases"/>
    <property type="match status" value="1"/>
</dbReference>
<proteinExistence type="inferred from homology"/>
<dbReference type="InterPro" id="IPR033756">
    <property type="entry name" value="YlxH/NBP35"/>
</dbReference>
<evidence type="ECO:0000256" key="3">
    <source>
        <dbReference type="ARBA" id="ARBA00022840"/>
    </source>
</evidence>
<name>A0A5J5ISS6_9MICO</name>
<keyword evidence="10" id="KW-1185">Reference proteome</keyword>
<dbReference type="GO" id="GO:0016887">
    <property type="term" value="F:ATP hydrolysis activity"/>
    <property type="evidence" value="ECO:0007669"/>
    <property type="project" value="UniProtKB-UniRule"/>
</dbReference>
<evidence type="ECO:0000256" key="4">
    <source>
        <dbReference type="ARBA" id="ARBA00023004"/>
    </source>
</evidence>
<sequence length="563" mass="58602">MPRRCEAGDDGAFDEEGLARGAARSPRERPARAHPAALAGQVRPLHRVGGARDGHTAVPRHADALLRAVDRLEHPRPRRGPVRFGGSRFHGADPRAVAAGVVRRPPDPAGAEPSGRPRPCADRAGPAARRAEPGRHGVPRPRGGGAPDGHLGPDRRHRDEGHAPHRASQRPRTTRRRRRAAGDAVTAAAVRAAVAAVHDPELRRPLGELDMVRDVSVDDAGVAHVGVALTIVGCPAADRIEREVRAAALTVANVTAVELELGVMSPAERAALTEKLRGGRPARQIPFGPESLTRVIVVTSGKGGVGKSTLTANLATALAAQGLQVGLVDADVHGFSIPALLGLGGAETPPPQPTRIDGLMIPPVAHGVRTISIGMFLGADGHAPGAVAWRGPMLHRTVTQFLADVWFGDIDVLLIDMPPGTGDVAISVGQLLPHAEVVVVTTPQTAAADIAVRSGLVARQTGQRVLGVIENMAPLTLPDGTRLDLFGEGGGQQVADALSNDAPVPLLGSVPLSPQLRSDADEGRPVVVAHPDDAAARAIVEVARAIAGTRRPLLGRTLPVRVR</sequence>
<dbReference type="InterPro" id="IPR044304">
    <property type="entry name" value="NUBPL-like"/>
</dbReference>
<feature type="compositionally biased region" description="Basic and acidic residues" evidence="7">
    <location>
        <begin position="151"/>
        <end position="163"/>
    </location>
</feature>
<comment type="caution">
    <text evidence="9">The sequence shown here is derived from an EMBL/GenBank/DDBJ whole genome shotgun (WGS) entry which is preliminary data.</text>
</comment>
<dbReference type="GO" id="GO:0005524">
    <property type="term" value="F:ATP binding"/>
    <property type="evidence" value="ECO:0007669"/>
    <property type="project" value="UniProtKB-UniRule"/>
</dbReference>
<evidence type="ECO:0000256" key="1">
    <source>
        <dbReference type="ARBA" id="ARBA00022723"/>
    </source>
</evidence>
<dbReference type="EMBL" id="VYRZ01000002">
    <property type="protein sequence ID" value="KAA9086683.1"/>
    <property type="molecule type" value="Genomic_DNA"/>
</dbReference>
<feature type="region of interest" description="Disordered" evidence="7">
    <location>
        <begin position="1"/>
        <end position="184"/>
    </location>
</feature>
<dbReference type="InterPro" id="IPR034904">
    <property type="entry name" value="FSCA_dom_sf"/>
</dbReference>
<keyword evidence="5 6" id="KW-0411">Iron-sulfur</keyword>
<evidence type="ECO:0000259" key="8">
    <source>
        <dbReference type="Pfam" id="PF01883"/>
    </source>
</evidence>
<evidence type="ECO:0000313" key="9">
    <source>
        <dbReference type="EMBL" id="KAA9086683.1"/>
    </source>
</evidence>
<dbReference type="PANTHER" id="PTHR42961">
    <property type="entry name" value="IRON-SULFUR PROTEIN NUBPL"/>
    <property type="match status" value="1"/>
</dbReference>
<accession>A0A5J5ISS6</accession>
<dbReference type="GO" id="GO:0046872">
    <property type="term" value="F:metal ion binding"/>
    <property type="evidence" value="ECO:0007669"/>
    <property type="project" value="UniProtKB-KW"/>
</dbReference>
<feature type="compositionally biased region" description="Basic residues" evidence="7">
    <location>
        <begin position="164"/>
        <end position="179"/>
    </location>
</feature>
<dbReference type="Pfam" id="PF10609">
    <property type="entry name" value="ParA"/>
    <property type="match status" value="1"/>
</dbReference>
<keyword evidence="1 6" id="KW-0479">Metal-binding</keyword>
<dbReference type="AlphaFoldDB" id="A0A5J5ISS6"/>
<evidence type="ECO:0000313" key="10">
    <source>
        <dbReference type="Proteomes" id="UP000327039"/>
    </source>
</evidence>
<dbReference type="PANTHER" id="PTHR42961:SF2">
    <property type="entry name" value="IRON-SULFUR PROTEIN NUBPL"/>
    <property type="match status" value="1"/>
</dbReference>
<keyword evidence="3 6" id="KW-0067">ATP-binding</keyword>
<dbReference type="OrthoDB" id="9809679at2"/>
<dbReference type="CDD" id="cd02037">
    <property type="entry name" value="Mrp_NBP35"/>
    <property type="match status" value="1"/>
</dbReference>
<keyword evidence="6" id="KW-0378">Hydrolase</keyword>
<reference evidence="10" key="1">
    <citation type="submission" date="2019-09" db="EMBL/GenBank/DDBJ databases">
        <title>Mumia zhuanghuii sp. nov. isolated from the intestinal contents of plateau pika (Ochotona curzoniae) in the Qinghai-Tibet plateau of China.</title>
        <authorList>
            <person name="Tian Z."/>
        </authorList>
    </citation>
    <scope>NUCLEOTIDE SEQUENCE [LARGE SCALE GENOMIC DNA]</scope>
    <source>
        <strain evidence="10">DSM 25564</strain>
    </source>
</reference>
<dbReference type="InterPro" id="IPR027417">
    <property type="entry name" value="P-loop_NTPase"/>
</dbReference>
<keyword evidence="4 6" id="KW-0408">Iron</keyword>
<evidence type="ECO:0000256" key="2">
    <source>
        <dbReference type="ARBA" id="ARBA00022741"/>
    </source>
</evidence>
<dbReference type="Gene3D" id="3.30.300.130">
    <property type="entry name" value="Fe-S cluster assembly (FSCA)"/>
    <property type="match status" value="1"/>
</dbReference>
<dbReference type="HAMAP" id="MF_02040">
    <property type="entry name" value="Mrp_NBP35"/>
    <property type="match status" value="1"/>
</dbReference>
<dbReference type="InterPro" id="IPR002744">
    <property type="entry name" value="MIP18-like"/>
</dbReference>
<feature type="compositionally biased region" description="Basic and acidic residues" evidence="7">
    <location>
        <begin position="50"/>
        <end position="75"/>
    </location>
</feature>
<comment type="similarity">
    <text evidence="6">Belongs to the Mrp/NBP35 ATP-binding proteins family.</text>
</comment>
<feature type="domain" description="MIP18 family-like" evidence="8">
    <location>
        <begin position="188"/>
        <end position="258"/>
    </location>
</feature>
<dbReference type="GO" id="GO:0140663">
    <property type="term" value="F:ATP-dependent FeS chaperone activity"/>
    <property type="evidence" value="ECO:0007669"/>
    <property type="project" value="InterPro"/>
</dbReference>
<dbReference type="GO" id="GO:0051539">
    <property type="term" value="F:4 iron, 4 sulfur cluster binding"/>
    <property type="evidence" value="ECO:0007669"/>
    <property type="project" value="TreeGrafter"/>
</dbReference>
<protein>
    <recommendedName>
        <fullName evidence="6">Iron-sulfur cluster carrier protein</fullName>
    </recommendedName>
</protein>
<dbReference type="GO" id="GO:0016226">
    <property type="term" value="P:iron-sulfur cluster assembly"/>
    <property type="evidence" value="ECO:0007669"/>
    <property type="project" value="InterPro"/>
</dbReference>
<dbReference type="SUPFAM" id="SSF52540">
    <property type="entry name" value="P-loop containing nucleoside triphosphate hydrolases"/>
    <property type="match status" value="1"/>
</dbReference>